<evidence type="ECO:0000259" key="7">
    <source>
        <dbReference type="PROSITE" id="PS50222"/>
    </source>
</evidence>
<dbReference type="GO" id="GO:0005737">
    <property type="term" value="C:cytoplasm"/>
    <property type="evidence" value="ECO:0007669"/>
    <property type="project" value="TreeGrafter"/>
</dbReference>
<dbReference type="SMART" id="SM00054">
    <property type="entry name" value="EFh"/>
    <property type="match status" value="2"/>
</dbReference>
<feature type="binding site" evidence="5">
    <location>
        <position position="102"/>
    </location>
    <ligand>
        <name>Ca(2+)</name>
        <dbReference type="ChEBI" id="CHEBI:29108"/>
        <label>2</label>
    </ligand>
</feature>
<feature type="domain" description="EF-hand" evidence="7">
    <location>
        <begin position="39"/>
        <end position="74"/>
    </location>
</feature>
<feature type="binding site" evidence="5">
    <location>
        <position position="91"/>
    </location>
    <ligand>
        <name>Ca(2+)</name>
        <dbReference type="ChEBI" id="CHEBI:29108"/>
        <label>2</label>
    </ligand>
</feature>
<dbReference type="InterPro" id="IPR011992">
    <property type="entry name" value="EF-hand-dom_pair"/>
</dbReference>
<evidence type="ECO:0000256" key="2">
    <source>
        <dbReference type="ARBA" id="ARBA00022723"/>
    </source>
</evidence>
<evidence type="ECO:0000256" key="4">
    <source>
        <dbReference type="ARBA" id="ARBA00022837"/>
    </source>
</evidence>
<dbReference type="GO" id="GO:0005509">
    <property type="term" value="F:calcium ion binding"/>
    <property type="evidence" value="ECO:0007669"/>
    <property type="project" value="UniProtKB-UniRule"/>
</dbReference>
<dbReference type="PROSITE" id="PS00018">
    <property type="entry name" value="EF_HAND_1"/>
    <property type="match status" value="2"/>
</dbReference>
<dbReference type="EMBL" id="AB777580">
    <property type="protein sequence ID" value="BBJ06079.1"/>
    <property type="molecule type" value="mRNA"/>
</dbReference>
<feature type="binding site" evidence="5">
    <location>
        <position position="58"/>
    </location>
    <ligand>
        <name>Ca(2+)</name>
        <dbReference type="ChEBI" id="CHEBI:29108"/>
        <label>1</label>
    </ligand>
</feature>
<dbReference type="SUPFAM" id="SSF47473">
    <property type="entry name" value="EF-hand"/>
    <property type="match status" value="1"/>
</dbReference>
<feature type="binding site" evidence="5">
    <location>
        <position position="54"/>
    </location>
    <ligand>
        <name>Ca(2+)</name>
        <dbReference type="ChEBI" id="CHEBI:29108"/>
        <label>1</label>
    </ligand>
</feature>
<evidence type="ECO:0000313" key="8">
    <source>
        <dbReference type="EMBL" id="BBJ06079.1"/>
    </source>
</evidence>
<dbReference type="PROSITE" id="PS50222">
    <property type="entry name" value="EF_HAND_2"/>
    <property type="match status" value="2"/>
</dbReference>
<keyword evidence="3" id="KW-0677">Repeat</keyword>
<dbReference type="PRINTS" id="PR01697">
    <property type="entry name" value="PARVALBUMIN"/>
</dbReference>
<feature type="binding site" evidence="5">
    <location>
        <position position="93"/>
    </location>
    <ligand>
        <name>Ca(2+)</name>
        <dbReference type="ChEBI" id="CHEBI:29108"/>
        <label>2</label>
    </ligand>
</feature>
<evidence type="ECO:0000256" key="5">
    <source>
        <dbReference type="PIRSR" id="PIRSR608080-1"/>
    </source>
</evidence>
<keyword evidence="2 5" id="KW-0479">Metal-binding</keyword>
<dbReference type="AlphaFoldDB" id="A0A8S0FC24"/>
<dbReference type="FunFam" id="1.10.238.10:FF:000060">
    <property type="entry name" value="Parvalbumin, thymic"/>
    <property type="match status" value="1"/>
</dbReference>
<sequence length="110" mass="12065">MPMTKVLKADDINKAISAFKDPGTFDYKRFFHLVGLKGKTDAQVKEVFEILDKDQSGFIEEDELKSVLKGFSAHGRDLNDSETKALLAAGDSDHDGKIGADEFAKMVAQA</sequence>
<feature type="binding site" evidence="5">
    <location>
        <position position="63"/>
    </location>
    <ligand>
        <name>Ca(2+)</name>
        <dbReference type="ChEBI" id="CHEBI:29108"/>
        <label>1</label>
    </ligand>
</feature>
<feature type="domain" description="EF-hand" evidence="7">
    <location>
        <begin position="78"/>
        <end position="110"/>
    </location>
</feature>
<organism evidence="8">
    <name type="scientific">Hemitriakis japanica</name>
    <name type="common">Japanese topeshark</name>
    <name type="synonym">Galeus japanicus</name>
    <dbReference type="NCBI Taxonomy" id="376633"/>
    <lineage>
        <taxon>Eukaryota</taxon>
        <taxon>Metazoa</taxon>
        <taxon>Chordata</taxon>
        <taxon>Craniata</taxon>
        <taxon>Vertebrata</taxon>
        <taxon>Chondrichthyes</taxon>
        <taxon>Elasmobranchii</taxon>
        <taxon>Galeomorphii</taxon>
        <taxon>Galeoidea</taxon>
        <taxon>Carcharhiniformes</taxon>
        <taxon>Triakidae</taxon>
        <taxon>Hemitriakis</taxon>
    </lineage>
</organism>
<accession>A0A8S0FC24</accession>
<evidence type="ECO:0000256" key="1">
    <source>
        <dbReference type="ARBA" id="ARBA00009753"/>
    </source>
</evidence>
<comment type="similarity">
    <text evidence="1 6">Belongs to the parvalbumin family.</text>
</comment>
<evidence type="ECO:0000256" key="3">
    <source>
        <dbReference type="ARBA" id="ARBA00022737"/>
    </source>
</evidence>
<dbReference type="CDD" id="cd16251">
    <property type="entry name" value="EFh_parvalbumin_like"/>
    <property type="match status" value="1"/>
</dbReference>
<dbReference type="InterPro" id="IPR008080">
    <property type="entry name" value="Parvalbumin"/>
</dbReference>
<dbReference type="InterPro" id="IPR002048">
    <property type="entry name" value="EF_hand_dom"/>
</dbReference>
<dbReference type="Gene3D" id="1.10.238.10">
    <property type="entry name" value="EF-hand"/>
    <property type="match status" value="1"/>
</dbReference>
<reference evidence="8" key="1">
    <citation type="submission" date="2013-01" db="EMBL/GenBank/DDBJ databases">
        <title>Molecular cloning of parvalbumin 1 from the muscle of Japanese gray shark Hemitriakis japanica.</title>
        <authorList>
            <person name="Ogawa Y."/>
            <person name="Matsumiya M."/>
        </authorList>
    </citation>
    <scope>NUCLEOTIDE SEQUENCE</scope>
    <source>
        <tissue evidence="8">Muscle</tissue>
    </source>
</reference>
<protein>
    <recommendedName>
        <fullName evidence="6">Parvalbumin</fullName>
    </recommendedName>
</protein>
<name>A0A8S0FC24_HEMJP</name>
<feature type="binding site" evidence="5">
    <location>
        <position position="56"/>
    </location>
    <ligand>
        <name>Ca(2+)</name>
        <dbReference type="ChEBI" id="CHEBI:29108"/>
        <label>1</label>
    </ligand>
</feature>
<feature type="binding site" evidence="5">
    <location>
        <position position="95"/>
    </location>
    <ligand>
        <name>Ca(2+)</name>
        <dbReference type="ChEBI" id="CHEBI:29108"/>
        <label>2</label>
    </ligand>
</feature>
<keyword evidence="4 5" id="KW-0106">Calcium</keyword>
<dbReference type="PANTHER" id="PTHR11653:SF2">
    <property type="entry name" value="PARVALBUMIN ALPHA"/>
    <property type="match status" value="1"/>
</dbReference>
<feature type="binding site" evidence="5">
    <location>
        <position position="97"/>
    </location>
    <ligand>
        <name>Ca(2+)</name>
        <dbReference type="ChEBI" id="CHEBI:29108"/>
        <label>2</label>
    </ligand>
</feature>
<gene>
    <name evidence="8" type="primary">pvalb1</name>
</gene>
<dbReference type="Pfam" id="PF13499">
    <property type="entry name" value="EF-hand_7"/>
    <property type="match status" value="1"/>
</dbReference>
<comment type="function">
    <text evidence="6">In muscle, parvalbumin is thought to be involved in relaxation after contraction. It binds two calcium ions.</text>
</comment>
<proteinExistence type="evidence at transcript level"/>
<feature type="binding site" evidence="5">
    <location>
        <position position="52"/>
    </location>
    <ligand>
        <name>Ca(2+)</name>
        <dbReference type="ChEBI" id="CHEBI:29108"/>
        <label>1</label>
    </ligand>
</feature>
<evidence type="ECO:0000256" key="6">
    <source>
        <dbReference type="RuleBase" id="RU368048"/>
    </source>
</evidence>
<dbReference type="PANTHER" id="PTHR11653">
    <property type="entry name" value="PARVALBUMIN ALPHA"/>
    <property type="match status" value="1"/>
</dbReference>
<dbReference type="InterPro" id="IPR018247">
    <property type="entry name" value="EF_Hand_1_Ca_BS"/>
</dbReference>